<proteinExistence type="predicted"/>
<organism evidence="1 2">
    <name type="scientific">Pseudomonas pohangensis</name>
    <dbReference type="NCBI Taxonomy" id="364197"/>
    <lineage>
        <taxon>Bacteria</taxon>
        <taxon>Pseudomonadati</taxon>
        <taxon>Pseudomonadota</taxon>
        <taxon>Gammaproteobacteria</taxon>
        <taxon>Pseudomonadales</taxon>
        <taxon>Pseudomonadaceae</taxon>
        <taxon>Pseudomonas</taxon>
    </lineage>
</organism>
<sequence length="47" mass="4862">MTLCPIAVVAGCQKCPAFSICPLKSVLGDQDKSSQAKPASKKPGKKT</sequence>
<dbReference type="EMBL" id="LT629785">
    <property type="protein sequence ID" value="SDU23035.1"/>
    <property type="molecule type" value="Genomic_DNA"/>
</dbReference>
<reference evidence="2" key="1">
    <citation type="submission" date="2016-10" db="EMBL/GenBank/DDBJ databases">
        <authorList>
            <person name="Varghese N."/>
            <person name="Submissions S."/>
        </authorList>
    </citation>
    <scope>NUCLEOTIDE SEQUENCE [LARGE SCALE GENOMIC DNA]</scope>
    <source>
        <strain evidence="2">DSM 17875</strain>
    </source>
</reference>
<protein>
    <submittedName>
        <fullName evidence="1">Uncharacterized protein</fullName>
    </submittedName>
</protein>
<dbReference type="RefSeq" id="WP_172829131.1">
    <property type="nucleotide sequence ID" value="NZ_LT629785.1"/>
</dbReference>
<evidence type="ECO:0000313" key="2">
    <source>
        <dbReference type="Proteomes" id="UP000243232"/>
    </source>
</evidence>
<dbReference type="AlphaFoldDB" id="A0A1H2GUB7"/>
<keyword evidence="2" id="KW-1185">Reference proteome</keyword>
<gene>
    <name evidence="1" type="ORF">SAMN05216296_2534</name>
</gene>
<dbReference type="Proteomes" id="UP000243232">
    <property type="component" value="Chromosome I"/>
</dbReference>
<evidence type="ECO:0000313" key="1">
    <source>
        <dbReference type="EMBL" id="SDU23035.1"/>
    </source>
</evidence>
<name>A0A1H2GUB7_9PSED</name>
<dbReference type="STRING" id="364197.SAMN05216296_2534"/>
<accession>A0A1H2GUB7</accession>